<protein>
    <submittedName>
        <fullName evidence="3">Glycosyltransferase involved in cell wall bisynthesis</fullName>
    </submittedName>
</protein>
<dbReference type="SUPFAM" id="SSF53756">
    <property type="entry name" value="UDP-Glycosyltransferase/glycogen phosphorylase"/>
    <property type="match status" value="1"/>
</dbReference>
<evidence type="ECO:0000259" key="2">
    <source>
        <dbReference type="Pfam" id="PF13579"/>
    </source>
</evidence>
<dbReference type="Pfam" id="PF00534">
    <property type="entry name" value="Glycos_transf_1"/>
    <property type="match status" value="1"/>
</dbReference>
<organism evidence="3 4">
    <name type="scientific">Terriglobus roseus</name>
    <dbReference type="NCBI Taxonomy" id="392734"/>
    <lineage>
        <taxon>Bacteria</taxon>
        <taxon>Pseudomonadati</taxon>
        <taxon>Acidobacteriota</taxon>
        <taxon>Terriglobia</taxon>
        <taxon>Terriglobales</taxon>
        <taxon>Acidobacteriaceae</taxon>
        <taxon>Terriglobus</taxon>
    </lineage>
</organism>
<dbReference type="OrthoDB" id="9811902at2"/>
<sequence>MRVLLMNQFFWPDSAATSQLLTDVARDLVSRGYEVHVICGGTYAETDPESRPDVVVHRVQGFRFSRSAAGRILSYATFYIGATWKAFLVPKPDAVLTLTTPPLLSVVGALLKVFKGSRLCIWEMDVYPDVAVDLGYIKAGGIIHRVIGIVADWSRRNADAVIVLGECMRARLLARGIPNDTIATVENWADSTQIVVAPRNINPNSLLMVYSGNLGLAHDVETLTGAIRRLRDDARFRFLFVGGGSRRAELASFLQAESINSVDLRAYVPRAELGSSLGAGDIGVVTQRAACCGSVVPSKVYGLLAAGRPILFVGPGAATPASIVRRHACGWHIENGDVEGLVSLLNHLGKHPEEISAAGKNGRLALEREFDRPLGTARIINQLVGTTSFHHSTANNAYAEQVPPISVP</sequence>
<dbReference type="Proteomes" id="UP000182427">
    <property type="component" value="Chromosome I"/>
</dbReference>
<proteinExistence type="predicted"/>
<dbReference type="EMBL" id="LT629690">
    <property type="protein sequence ID" value="SDF22583.1"/>
    <property type="molecule type" value="Genomic_DNA"/>
</dbReference>
<dbReference type="CDD" id="cd03794">
    <property type="entry name" value="GT4_WbuB-like"/>
    <property type="match status" value="1"/>
</dbReference>
<dbReference type="InterPro" id="IPR028098">
    <property type="entry name" value="Glyco_trans_4-like_N"/>
</dbReference>
<evidence type="ECO:0000313" key="3">
    <source>
        <dbReference type="EMBL" id="SDF22583.1"/>
    </source>
</evidence>
<dbReference type="Pfam" id="PF13579">
    <property type="entry name" value="Glyco_trans_4_4"/>
    <property type="match status" value="1"/>
</dbReference>
<dbReference type="PANTHER" id="PTHR45947:SF3">
    <property type="entry name" value="SULFOQUINOVOSYL TRANSFERASE SQD2"/>
    <property type="match status" value="1"/>
</dbReference>
<accession>A0A1G7JCH1</accession>
<gene>
    <name evidence="3" type="ORF">SAMN05444167_1769</name>
</gene>
<dbReference type="PANTHER" id="PTHR45947">
    <property type="entry name" value="SULFOQUINOVOSYL TRANSFERASE SQD2"/>
    <property type="match status" value="1"/>
</dbReference>
<reference evidence="3 4" key="1">
    <citation type="submission" date="2016-10" db="EMBL/GenBank/DDBJ databases">
        <authorList>
            <person name="de Groot N.N."/>
        </authorList>
    </citation>
    <scope>NUCLEOTIDE SEQUENCE [LARGE SCALE GENOMIC DNA]</scope>
    <source>
        <strain evidence="3 4">GAS232</strain>
    </source>
</reference>
<evidence type="ECO:0000259" key="1">
    <source>
        <dbReference type="Pfam" id="PF00534"/>
    </source>
</evidence>
<evidence type="ECO:0000313" key="4">
    <source>
        <dbReference type="Proteomes" id="UP000182427"/>
    </source>
</evidence>
<feature type="domain" description="Glycosyltransferase subfamily 4-like N-terminal" evidence="2">
    <location>
        <begin position="22"/>
        <end position="188"/>
    </location>
</feature>
<dbReference type="InterPro" id="IPR001296">
    <property type="entry name" value="Glyco_trans_1"/>
</dbReference>
<keyword evidence="3" id="KW-0808">Transferase</keyword>
<dbReference type="GO" id="GO:0016757">
    <property type="term" value="F:glycosyltransferase activity"/>
    <property type="evidence" value="ECO:0007669"/>
    <property type="project" value="InterPro"/>
</dbReference>
<keyword evidence="4" id="KW-1185">Reference proteome</keyword>
<dbReference type="InterPro" id="IPR050194">
    <property type="entry name" value="Glycosyltransferase_grp1"/>
</dbReference>
<feature type="domain" description="Glycosyl transferase family 1" evidence="1">
    <location>
        <begin position="199"/>
        <end position="363"/>
    </location>
</feature>
<name>A0A1G7JCH1_9BACT</name>
<dbReference type="RefSeq" id="WP_083344804.1">
    <property type="nucleotide sequence ID" value="NZ_LT629690.1"/>
</dbReference>
<dbReference type="Gene3D" id="3.40.50.2000">
    <property type="entry name" value="Glycogen Phosphorylase B"/>
    <property type="match status" value="2"/>
</dbReference>
<dbReference type="AlphaFoldDB" id="A0A1G7JCH1"/>